<sequence length="574" mass="66516">MNRLPPEIVDAILLYCVEAGPKNSILDLRLVCRAFERILKPYACRTLELEFSRLSKTSRLSRPRTDALQTVGYHCKSLYIDLMVLRDESKIHRLINRRIHLANQALRLLVEVDFLNTVFARVDWMMDFCQSLQNLYCMGEMSFTEQEYYDAIEALLFNCREIERLRLSLPFQLVGRHCNAATIILANTFKALASRPEEDSASMKVLVLENVTDIAVCHLWMNPSDVMNIMRTVTLLEHLVIALRRHETDPPRVSMFGSCFWNIIEHAQHLVTLCIIGMEHDDRPPRGLKQTRFYQMPVDEWRARVLPPPRIMLENLTCLELKRVEISPDVFQRFAEAFGALMEELYLNEVYLKTEQSRDWNENSKKVLWVGIANQRPEEDDSWMAMMLRCTMPNLRICRASFLAYDLYIREDVNTTPEFDLVDPCGLARSLSQRFVEVVMGIRQPPTPSGEPVEYLPQDSREDYLLHRVTDRPGVVRVTDYDTNAYQTAVENTTSGWQKSIDGVFTNCNPNTLDELHYIAETACQGMNEIHRRRNEWTTGNSLANEYTHNLLTGVDDPSAQLEFLTEDQSSNDR</sequence>
<dbReference type="OrthoDB" id="4798537at2759"/>
<evidence type="ECO:0000313" key="1">
    <source>
        <dbReference type="EMBL" id="KKO96627.1"/>
    </source>
</evidence>
<gene>
    <name evidence="1" type="ORF">THAR02_11269</name>
</gene>
<accession>A0A0F9X734</accession>
<dbReference type="Proteomes" id="UP000034112">
    <property type="component" value="Unassembled WGS sequence"/>
</dbReference>
<comment type="caution">
    <text evidence="1">The sequence shown here is derived from an EMBL/GenBank/DDBJ whole genome shotgun (WGS) entry which is preliminary data.</text>
</comment>
<dbReference type="AlphaFoldDB" id="A0A0F9X734"/>
<organism evidence="1 2">
    <name type="scientific">Trichoderma harzianum</name>
    <name type="common">Hypocrea lixii</name>
    <dbReference type="NCBI Taxonomy" id="5544"/>
    <lineage>
        <taxon>Eukaryota</taxon>
        <taxon>Fungi</taxon>
        <taxon>Dikarya</taxon>
        <taxon>Ascomycota</taxon>
        <taxon>Pezizomycotina</taxon>
        <taxon>Sordariomycetes</taxon>
        <taxon>Hypocreomycetidae</taxon>
        <taxon>Hypocreales</taxon>
        <taxon>Hypocreaceae</taxon>
        <taxon>Trichoderma</taxon>
    </lineage>
</organism>
<protein>
    <submittedName>
        <fullName evidence="1">Uncharacterized protein</fullName>
    </submittedName>
</protein>
<evidence type="ECO:0000313" key="2">
    <source>
        <dbReference type="Proteomes" id="UP000034112"/>
    </source>
</evidence>
<proteinExistence type="predicted"/>
<name>A0A0F9X734_TRIHA</name>
<reference evidence="2" key="1">
    <citation type="journal article" date="2015" name="Genome Announc.">
        <title>Draft whole-genome sequence of the biocontrol agent Trichoderma harzianum T6776.</title>
        <authorList>
            <person name="Baroncelli R."/>
            <person name="Piaggeschi G."/>
            <person name="Fiorini L."/>
            <person name="Bertolini E."/>
            <person name="Zapparata A."/>
            <person name="Pe M.E."/>
            <person name="Sarrocco S."/>
            <person name="Vannacci G."/>
        </authorList>
    </citation>
    <scope>NUCLEOTIDE SEQUENCE [LARGE SCALE GENOMIC DNA]</scope>
    <source>
        <strain evidence="2">T6776</strain>
    </source>
</reference>
<dbReference type="EMBL" id="JOKZ01000795">
    <property type="protein sequence ID" value="KKO96627.1"/>
    <property type="molecule type" value="Genomic_DNA"/>
</dbReference>
<dbReference type="OMA" id="QTIGYHC"/>